<dbReference type="EC" id="3.1.1.4" evidence="7"/>
<keyword evidence="9" id="KW-0812">Transmembrane</keyword>
<evidence type="ECO:0000256" key="15">
    <source>
        <dbReference type="ARBA" id="ARBA00023098"/>
    </source>
</evidence>
<evidence type="ECO:0000256" key="3">
    <source>
        <dbReference type="ARBA" id="ARBA00004571"/>
    </source>
</evidence>
<evidence type="ECO:0000256" key="22">
    <source>
        <dbReference type="SAM" id="SignalP"/>
    </source>
</evidence>
<keyword evidence="24" id="KW-1185">Reference proteome</keyword>
<keyword evidence="14" id="KW-0442">Lipid degradation</keyword>
<comment type="subunit">
    <text evidence="5">Homodimer; dimerization is reversible, and the dimeric form is the active one.</text>
</comment>
<comment type="subcellular location">
    <subcellularLocation>
        <location evidence="3">Cell outer membrane</location>
        <topology evidence="3">Multi-pass membrane protein</topology>
    </subcellularLocation>
</comment>
<feature type="signal peptide" evidence="22">
    <location>
        <begin position="1"/>
        <end position="24"/>
    </location>
</feature>
<evidence type="ECO:0000256" key="6">
    <source>
        <dbReference type="ARBA" id="ARBA00013179"/>
    </source>
</evidence>
<keyword evidence="12" id="KW-0378">Hydrolase</keyword>
<dbReference type="InterPro" id="IPR036541">
    <property type="entry name" value="PLipase_A1_sf"/>
</dbReference>
<dbReference type="GO" id="GO:0016042">
    <property type="term" value="P:lipid catabolic process"/>
    <property type="evidence" value="ECO:0007669"/>
    <property type="project" value="UniProtKB-KW"/>
</dbReference>
<feature type="active site" description="Nucleophile" evidence="19">
    <location>
        <position position="297"/>
    </location>
</feature>
<keyword evidence="16" id="KW-0472">Membrane</keyword>
<dbReference type="PANTHER" id="PTHR40457">
    <property type="entry name" value="PHOSPHOLIPASE A1"/>
    <property type="match status" value="1"/>
</dbReference>
<evidence type="ECO:0000256" key="2">
    <source>
        <dbReference type="ARBA" id="ARBA00001604"/>
    </source>
</evidence>
<feature type="active site" description="Proton acceptor" evidence="19">
    <location>
        <position position="295"/>
    </location>
</feature>
<comment type="similarity">
    <text evidence="4">Belongs to the phospholipase A1 family.</text>
</comment>
<keyword evidence="15" id="KW-0443">Lipid metabolism</keyword>
<reference evidence="24" key="1">
    <citation type="submission" date="2016-11" db="EMBL/GenBank/DDBJ databases">
        <authorList>
            <person name="Varghese N."/>
            <person name="Submissions S."/>
        </authorList>
    </citation>
    <scope>NUCLEOTIDE SEQUENCE [LARGE SCALE GENOMIC DNA]</scope>
    <source>
        <strain evidence="24">DSM 16219</strain>
    </source>
</reference>
<dbReference type="RefSeq" id="WP_073478171.1">
    <property type="nucleotide sequence ID" value="NZ_FQZU01000035.1"/>
</dbReference>
<evidence type="ECO:0000256" key="13">
    <source>
        <dbReference type="ARBA" id="ARBA00022837"/>
    </source>
</evidence>
<dbReference type="InterPro" id="IPR003187">
    <property type="entry name" value="PLipase_A1"/>
</dbReference>
<sequence length="432" mass="48822">MKINGFKAILIAFLALCLTTPAWGTIKKQTLDFVLAPPSSEVQAGGTTRFYLYVHNPEDREMQFQGRPVLKFSLGEWPENKTLEGRLASPQSGEAVAIPAQGFKKLAYDVVFPTDFSGLAVFKVDAYHAPPLMFEVEEAVPDQAQLFTAKEPEIKVEKEGAEQENGGDLTPASEEGEGGKEVSVESLFAQYQPYLTNLAPYEPMYFLVGADPEDSKFQFSFRYRFFKPEDEFTQKHPWLAGLHFAYTQTSFWDLQSESAPFKDTSYKPEFFYASGNLKTRPAWMHGLFYQAGFQHESNGRDEEASRSTNFLYIRPGFAAIHKRTKLGFSASSKIWAYINNEDETNPDLASYRGYFDIDLKVGKADGLVLGTNFRLAHEGASVQADLTYPLHNLIWKHLNLCLQAQYVNSLAESLLHYDERTEAFRIGFAMVR</sequence>
<dbReference type="EMBL" id="FQZU01000035">
    <property type="protein sequence ID" value="SHK83058.1"/>
    <property type="molecule type" value="Genomic_DNA"/>
</dbReference>
<evidence type="ECO:0000256" key="7">
    <source>
        <dbReference type="ARBA" id="ARBA00013278"/>
    </source>
</evidence>
<keyword evidence="11 22" id="KW-0732">Signal</keyword>
<dbReference type="AlphaFoldDB" id="A0A1M6VNJ6"/>
<evidence type="ECO:0000256" key="16">
    <source>
        <dbReference type="ARBA" id="ARBA00023136"/>
    </source>
</evidence>
<dbReference type="PANTHER" id="PTHR40457:SF1">
    <property type="entry name" value="PHOSPHOLIPASE A1"/>
    <property type="match status" value="1"/>
</dbReference>
<keyword evidence="17" id="KW-0998">Cell outer membrane</keyword>
<dbReference type="GO" id="GO:0008970">
    <property type="term" value="F:phospholipase A1 activity"/>
    <property type="evidence" value="ECO:0007669"/>
    <property type="project" value="UniProtKB-EC"/>
</dbReference>
<feature type="compositionally biased region" description="Basic and acidic residues" evidence="21">
    <location>
        <begin position="151"/>
        <end position="161"/>
    </location>
</feature>
<proteinExistence type="inferred from homology"/>
<keyword evidence="13 20" id="KW-0106">Calcium</keyword>
<evidence type="ECO:0000256" key="14">
    <source>
        <dbReference type="ARBA" id="ARBA00022963"/>
    </source>
</evidence>
<dbReference type="GO" id="GO:0046872">
    <property type="term" value="F:metal ion binding"/>
    <property type="evidence" value="ECO:0007669"/>
    <property type="project" value="UniProtKB-KW"/>
</dbReference>
<feature type="binding site" description="in dimeric form" evidence="20">
    <location>
        <position position="258"/>
    </location>
    <ligand>
        <name>Ca(2+)</name>
        <dbReference type="ChEBI" id="CHEBI:29108"/>
        <label>1</label>
    </ligand>
</feature>
<feature type="chain" id="PRO_5039895485" description="Phosphatidylcholine 1-acylhydrolase" evidence="22">
    <location>
        <begin position="25"/>
        <end position="432"/>
    </location>
</feature>
<comment type="catalytic activity">
    <reaction evidence="1">
        <text>a 1,2-diacyl-sn-glycero-3-phosphocholine + H2O = a 2-acyl-sn-glycero-3-phosphocholine + a fatty acid + H(+)</text>
        <dbReference type="Rhea" id="RHEA:18689"/>
        <dbReference type="ChEBI" id="CHEBI:15377"/>
        <dbReference type="ChEBI" id="CHEBI:15378"/>
        <dbReference type="ChEBI" id="CHEBI:28868"/>
        <dbReference type="ChEBI" id="CHEBI:57643"/>
        <dbReference type="ChEBI" id="CHEBI:57875"/>
        <dbReference type="EC" id="3.1.1.32"/>
    </reaction>
</comment>
<evidence type="ECO:0000256" key="18">
    <source>
        <dbReference type="ARBA" id="ARBA00032375"/>
    </source>
</evidence>
<accession>A0A1M6VNJ6</accession>
<protein>
    <recommendedName>
        <fullName evidence="18">Phosphatidylcholine 1-acylhydrolase</fullName>
        <ecNumber evidence="6">3.1.1.32</ecNumber>
        <ecNumber evidence="7">3.1.1.4</ecNumber>
    </recommendedName>
</protein>
<evidence type="ECO:0000256" key="19">
    <source>
        <dbReference type="PIRSR" id="PIRSR603187-1"/>
    </source>
</evidence>
<dbReference type="OrthoDB" id="188433at2"/>
<evidence type="ECO:0000313" key="24">
    <source>
        <dbReference type="Proteomes" id="UP000183994"/>
    </source>
</evidence>
<dbReference type="Gene3D" id="2.40.230.10">
    <property type="entry name" value="Phospholipase A1"/>
    <property type="match status" value="1"/>
</dbReference>
<evidence type="ECO:0000256" key="10">
    <source>
        <dbReference type="ARBA" id="ARBA00022723"/>
    </source>
</evidence>
<dbReference type="PRINTS" id="PR01486">
    <property type="entry name" value="PHPHLIPASEA1"/>
</dbReference>
<dbReference type="EC" id="3.1.1.32" evidence="6"/>
<evidence type="ECO:0000256" key="21">
    <source>
        <dbReference type="SAM" id="MobiDB-lite"/>
    </source>
</evidence>
<dbReference type="Pfam" id="PF02253">
    <property type="entry name" value="PLA1"/>
    <property type="match status" value="1"/>
</dbReference>
<dbReference type="GO" id="GO:0009279">
    <property type="term" value="C:cell outer membrane"/>
    <property type="evidence" value="ECO:0007669"/>
    <property type="project" value="UniProtKB-SubCell"/>
</dbReference>
<dbReference type="GO" id="GO:0004623">
    <property type="term" value="F:phospholipase A2 activity"/>
    <property type="evidence" value="ECO:0007669"/>
    <property type="project" value="UniProtKB-EC"/>
</dbReference>
<name>A0A1M6VNJ6_9BACT</name>
<keyword evidence="10 20" id="KW-0479">Metal-binding</keyword>
<keyword evidence="8" id="KW-1134">Transmembrane beta strand</keyword>
<evidence type="ECO:0000256" key="20">
    <source>
        <dbReference type="PIRSR" id="PIRSR603187-2"/>
    </source>
</evidence>
<evidence type="ECO:0000256" key="5">
    <source>
        <dbReference type="ARBA" id="ARBA00011702"/>
    </source>
</evidence>
<feature type="binding site" description="in dimeric form" evidence="20">
    <location>
        <position position="305"/>
    </location>
    <ligand>
        <name>Ca(2+)</name>
        <dbReference type="ChEBI" id="CHEBI:29108"/>
        <label>1</label>
    </ligand>
</feature>
<evidence type="ECO:0000256" key="11">
    <source>
        <dbReference type="ARBA" id="ARBA00022729"/>
    </source>
</evidence>
<evidence type="ECO:0000256" key="12">
    <source>
        <dbReference type="ARBA" id="ARBA00022801"/>
    </source>
</evidence>
<dbReference type="Proteomes" id="UP000183994">
    <property type="component" value="Unassembled WGS sequence"/>
</dbReference>
<dbReference type="STRING" id="1121393.SAMN02745216_04145"/>
<comment type="catalytic activity">
    <reaction evidence="2">
        <text>a 1,2-diacyl-sn-glycero-3-phosphocholine + H2O = a 1-acyl-sn-glycero-3-phosphocholine + a fatty acid + H(+)</text>
        <dbReference type="Rhea" id="RHEA:15801"/>
        <dbReference type="ChEBI" id="CHEBI:15377"/>
        <dbReference type="ChEBI" id="CHEBI:15378"/>
        <dbReference type="ChEBI" id="CHEBI:28868"/>
        <dbReference type="ChEBI" id="CHEBI:57643"/>
        <dbReference type="ChEBI" id="CHEBI:58168"/>
        <dbReference type="EC" id="3.1.1.4"/>
    </reaction>
</comment>
<evidence type="ECO:0000256" key="4">
    <source>
        <dbReference type="ARBA" id="ARBA00010525"/>
    </source>
</evidence>
<feature type="region of interest" description="Disordered" evidence="21">
    <location>
        <begin position="151"/>
        <end position="178"/>
    </location>
</feature>
<organism evidence="23 24">
    <name type="scientific">Desulfatibacillum alkenivorans DSM 16219</name>
    <dbReference type="NCBI Taxonomy" id="1121393"/>
    <lineage>
        <taxon>Bacteria</taxon>
        <taxon>Pseudomonadati</taxon>
        <taxon>Thermodesulfobacteriota</taxon>
        <taxon>Desulfobacteria</taxon>
        <taxon>Desulfobacterales</taxon>
        <taxon>Desulfatibacillaceae</taxon>
        <taxon>Desulfatibacillum</taxon>
    </lineage>
</organism>
<feature type="binding site" description="in dimeric form" evidence="20">
    <location>
        <position position="300"/>
    </location>
    <ligand>
        <name>Ca(2+)</name>
        <dbReference type="ChEBI" id="CHEBI:29108"/>
        <label>1</label>
    </ligand>
</feature>
<gene>
    <name evidence="23" type="ORF">SAMN02745216_04145</name>
</gene>
<evidence type="ECO:0000256" key="17">
    <source>
        <dbReference type="ARBA" id="ARBA00023237"/>
    </source>
</evidence>
<evidence type="ECO:0000313" key="23">
    <source>
        <dbReference type="EMBL" id="SHK83058.1"/>
    </source>
</evidence>
<evidence type="ECO:0000256" key="8">
    <source>
        <dbReference type="ARBA" id="ARBA00022452"/>
    </source>
</evidence>
<dbReference type="SUPFAM" id="SSF56931">
    <property type="entry name" value="Outer membrane phospholipase A (OMPLA)"/>
    <property type="match status" value="1"/>
</dbReference>
<evidence type="ECO:0000256" key="1">
    <source>
        <dbReference type="ARBA" id="ARBA00000111"/>
    </source>
</evidence>
<evidence type="ECO:0000256" key="9">
    <source>
        <dbReference type="ARBA" id="ARBA00022692"/>
    </source>
</evidence>
<comment type="cofactor">
    <cofactor evidence="20">
        <name>Ca(2+)</name>
        <dbReference type="ChEBI" id="CHEBI:29108"/>
    </cofactor>
    <text evidence="20">Binds 1 Ca(2+) ion per monomer.</text>
</comment>